<reference evidence="16" key="2">
    <citation type="submission" date="2021-04" db="EMBL/GenBank/DDBJ databases">
        <authorList>
            <person name="Dong X."/>
        </authorList>
    </citation>
    <scope>NUCLEOTIDE SEQUENCE</scope>
    <source>
        <strain evidence="16">ZWT</strain>
    </source>
</reference>
<keyword evidence="5" id="KW-0698">rRNA processing</keyword>
<evidence type="ECO:0000313" key="16">
    <source>
        <dbReference type="EMBL" id="MCM1991062.1"/>
    </source>
</evidence>
<comment type="catalytic activity">
    <reaction evidence="12">
        <text>cytidine(967) in 16S rRNA + S-adenosyl-L-methionine = 5-methylcytidine(967) in 16S rRNA + S-adenosyl-L-homocysteine + H(+)</text>
        <dbReference type="Rhea" id="RHEA:42748"/>
        <dbReference type="Rhea" id="RHEA-COMP:10219"/>
        <dbReference type="Rhea" id="RHEA-COMP:10220"/>
        <dbReference type="ChEBI" id="CHEBI:15378"/>
        <dbReference type="ChEBI" id="CHEBI:57856"/>
        <dbReference type="ChEBI" id="CHEBI:59789"/>
        <dbReference type="ChEBI" id="CHEBI:74483"/>
        <dbReference type="ChEBI" id="CHEBI:82748"/>
        <dbReference type="EC" id="2.1.1.176"/>
    </reaction>
</comment>
<evidence type="ECO:0000259" key="15">
    <source>
        <dbReference type="PROSITE" id="PS51686"/>
    </source>
</evidence>
<dbReference type="InterPro" id="IPR006027">
    <property type="entry name" value="NusB_RsmB_TIM44"/>
</dbReference>
<proteinExistence type="inferred from homology"/>
<keyword evidence="17" id="KW-1185">Reference proteome</keyword>
<comment type="subcellular location">
    <subcellularLocation>
        <location evidence="2">Cytoplasm</location>
    </subcellularLocation>
</comment>
<dbReference type="AlphaFoldDB" id="A0A9J6P4J7"/>
<feature type="binding site" evidence="13">
    <location>
        <position position="308"/>
    </location>
    <ligand>
        <name>S-adenosyl-L-methionine</name>
        <dbReference type="ChEBI" id="CHEBI:59789"/>
    </ligand>
</feature>
<feature type="domain" description="SAM-dependent MTase RsmB/NOP-type" evidence="15">
    <location>
        <begin position="167"/>
        <end position="440"/>
    </location>
</feature>
<dbReference type="Gene3D" id="3.40.50.150">
    <property type="entry name" value="Vaccinia Virus protein VP39"/>
    <property type="match status" value="1"/>
</dbReference>
<feature type="domain" description="Ig-like" evidence="14">
    <location>
        <begin position="339"/>
        <end position="441"/>
    </location>
</feature>
<dbReference type="Pfam" id="PF22458">
    <property type="entry name" value="RsmF-B_ferredox"/>
    <property type="match status" value="1"/>
</dbReference>
<evidence type="ECO:0000313" key="17">
    <source>
        <dbReference type="Proteomes" id="UP001056429"/>
    </source>
</evidence>
<dbReference type="Proteomes" id="UP001056429">
    <property type="component" value="Unassembled WGS sequence"/>
</dbReference>
<dbReference type="InterPro" id="IPR029063">
    <property type="entry name" value="SAM-dependent_MTases_sf"/>
</dbReference>
<dbReference type="Pfam" id="PF01029">
    <property type="entry name" value="NusB"/>
    <property type="match status" value="1"/>
</dbReference>
<evidence type="ECO:0000256" key="10">
    <source>
        <dbReference type="ARBA" id="ARBA00030399"/>
    </source>
</evidence>
<dbReference type="PROSITE" id="PS50835">
    <property type="entry name" value="IG_LIKE"/>
    <property type="match status" value="1"/>
</dbReference>
<dbReference type="GO" id="GO:0005737">
    <property type="term" value="C:cytoplasm"/>
    <property type="evidence" value="ECO:0007669"/>
    <property type="project" value="UniProtKB-SubCell"/>
</dbReference>
<dbReference type="InterPro" id="IPR001678">
    <property type="entry name" value="MeTrfase_RsmB-F_NOP2_dom"/>
</dbReference>
<keyword evidence="8 13" id="KW-0949">S-adenosyl-L-methionine</keyword>
<evidence type="ECO:0000256" key="7">
    <source>
        <dbReference type="ARBA" id="ARBA00022679"/>
    </source>
</evidence>
<comment type="function">
    <text evidence="1">Specifically methylates the cytosine at position 967 (m5C967) of 16S rRNA.</text>
</comment>
<protein>
    <recommendedName>
        <fullName evidence="3">16S rRNA (cytosine(967)-C(5))-methyltransferase</fullName>
        <ecNumber evidence="3">2.1.1.176</ecNumber>
    </recommendedName>
    <alternativeName>
        <fullName evidence="10">16S rRNA m5C967 methyltransferase</fullName>
    </alternativeName>
    <alternativeName>
        <fullName evidence="11">rRNA (cytosine-C(5)-)-methyltransferase RsmB</fullName>
    </alternativeName>
</protein>
<dbReference type="SUPFAM" id="SSF48013">
    <property type="entry name" value="NusB-like"/>
    <property type="match status" value="1"/>
</dbReference>
<feature type="active site" description="Nucleophile" evidence="13">
    <location>
        <position position="379"/>
    </location>
</feature>
<comment type="caution">
    <text evidence="16">The sequence shown here is derived from an EMBL/GenBank/DDBJ whole genome shotgun (WGS) entry which is preliminary data.</text>
</comment>
<keyword evidence="7 13" id="KW-0808">Transferase</keyword>
<evidence type="ECO:0000256" key="3">
    <source>
        <dbReference type="ARBA" id="ARBA00012140"/>
    </source>
</evidence>
<dbReference type="InterPro" id="IPR023267">
    <property type="entry name" value="RCMT"/>
</dbReference>
<evidence type="ECO:0000256" key="9">
    <source>
        <dbReference type="ARBA" id="ARBA00022884"/>
    </source>
</evidence>
<comment type="similarity">
    <text evidence="13">Belongs to the class I-like SAM-binding methyltransferase superfamily. RsmB/NOP family.</text>
</comment>
<dbReference type="PROSITE" id="PS51686">
    <property type="entry name" value="SAM_MT_RSMB_NOP"/>
    <property type="match status" value="1"/>
</dbReference>
<keyword evidence="6 13" id="KW-0489">Methyltransferase</keyword>
<dbReference type="PANTHER" id="PTHR22807:SF53">
    <property type="entry name" value="RIBOSOMAL RNA SMALL SUBUNIT METHYLTRANSFERASE B-RELATED"/>
    <property type="match status" value="1"/>
</dbReference>
<dbReference type="PRINTS" id="PR02008">
    <property type="entry name" value="RCMTFAMILY"/>
</dbReference>
<reference evidence="16" key="1">
    <citation type="journal article" date="2021" name="mSystems">
        <title>Bacteria and Archaea Synergistically Convert Glycine Betaine to Biogenic Methane in the Formosa Cold Seep of the South China Sea.</title>
        <authorList>
            <person name="Li L."/>
            <person name="Zhang W."/>
            <person name="Zhang S."/>
            <person name="Song L."/>
            <person name="Sun Q."/>
            <person name="Zhang H."/>
            <person name="Xiang H."/>
            <person name="Dong X."/>
        </authorList>
    </citation>
    <scope>NUCLEOTIDE SEQUENCE</scope>
    <source>
        <strain evidence="16">ZWT</strain>
    </source>
</reference>
<dbReference type="Gene3D" id="1.10.940.10">
    <property type="entry name" value="NusB-like"/>
    <property type="match status" value="1"/>
</dbReference>
<accession>A0A9J6P4J7</accession>
<dbReference type="Pfam" id="PF01189">
    <property type="entry name" value="Methyltr_RsmB-F"/>
    <property type="match status" value="1"/>
</dbReference>
<dbReference type="InterPro" id="IPR004573">
    <property type="entry name" value="rRNA_ssu_MeTfrase_B"/>
</dbReference>
<dbReference type="GO" id="GO:0008649">
    <property type="term" value="F:rRNA methyltransferase activity"/>
    <property type="evidence" value="ECO:0007669"/>
    <property type="project" value="InterPro"/>
</dbReference>
<feature type="binding site" evidence="13">
    <location>
        <position position="281"/>
    </location>
    <ligand>
        <name>S-adenosyl-L-methionine</name>
        <dbReference type="ChEBI" id="CHEBI:59789"/>
    </ligand>
</feature>
<name>A0A9J6P4J7_9CLOT</name>
<dbReference type="InterPro" id="IPR007110">
    <property type="entry name" value="Ig-like_dom"/>
</dbReference>
<feature type="binding site" evidence="13">
    <location>
        <position position="326"/>
    </location>
    <ligand>
        <name>S-adenosyl-L-methionine</name>
        <dbReference type="ChEBI" id="CHEBI:59789"/>
    </ligand>
</feature>
<sequence>MKNPRYVIYSALNEIINNKSYSNVTINKVLRDKDIKEEDKGLITEVIYGTLRYLYSIDVILQKFLKTGVKKTNKKVLNILRMSIYQIKYLDKIPDYAVIDEAVKISKKDISLKASQLVNGVLRSFMREGFEFQSENRIEELCFQYSYERWLVKLLIGQYGEKRCVDILKGLNFRPSINVRVNTMKKDCESVKKELIHMGYTIEDGKIAKNSIKIVKGASIEKNPLFNEGIISVQDESAMLTVEVMDIKEGMKVLDLCSAPGGKSCYIGERLNNSGEVLAFDVFEKKLKLIEEHAIRLELKNIKAEINDGEKLREDLIDSADIVLADVPCSGLGIIRKKPEIKWTKSKKQLNEIVGIQRNILSNAAKYVKINGELIYSTCTLNRNENDENIRWFLNKNDNFCIESVNHIEGDNIINSNEGFITILPDEKMDGFFICKLKRIR</sequence>
<keyword evidence="9 13" id="KW-0694">RNA-binding</keyword>
<evidence type="ECO:0000259" key="14">
    <source>
        <dbReference type="PROSITE" id="PS50835"/>
    </source>
</evidence>
<dbReference type="SUPFAM" id="SSF53335">
    <property type="entry name" value="S-adenosyl-L-methionine-dependent methyltransferases"/>
    <property type="match status" value="1"/>
</dbReference>
<gene>
    <name evidence="16" type="primary">rsmB</name>
    <name evidence="16" type="ORF">KDK92_15120</name>
</gene>
<evidence type="ECO:0000256" key="5">
    <source>
        <dbReference type="ARBA" id="ARBA00022552"/>
    </source>
</evidence>
<dbReference type="GO" id="GO:0003723">
    <property type="term" value="F:RNA binding"/>
    <property type="evidence" value="ECO:0007669"/>
    <property type="project" value="UniProtKB-UniRule"/>
</dbReference>
<evidence type="ECO:0000256" key="2">
    <source>
        <dbReference type="ARBA" id="ARBA00004496"/>
    </source>
</evidence>
<evidence type="ECO:0000256" key="1">
    <source>
        <dbReference type="ARBA" id="ARBA00002724"/>
    </source>
</evidence>
<evidence type="ECO:0000256" key="6">
    <source>
        <dbReference type="ARBA" id="ARBA00022603"/>
    </source>
</evidence>
<dbReference type="InterPro" id="IPR054728">
    <property type="entry name" value="RsmB-like_ferredoxin"/>
</dbReference>
<evidence type="ECO:0000256" key="12">
    <source>
        <dbReference type="ARBA" id="ARBA00047283"/>
    </source>
</evidence>
<dbReference type="GO" id="GO:0006355">
    <property type="term" value="P:regulation of DNA-templated transcription"/>
    <property type="evidence" value="ECO:0007669"/>
    <property type="project" value="InterPro"/>
</dbReference>
<dbReference type="FunFam" id="3.40.50.150:FF:000022">
    <property type="entry name" value="Ribosomal RNA small subunit methyltransferase B"/>
    <property type="match status" value="1"/>
</dbReference>
<evidence type="ECO:0000256" key="11">
    <source>
        <dbReference type="ARBA" id="ARBA00031088"/>
    </source>
</evidence>
<dbReference type="InterPro" id="IPR049560">
    <property type="entry name" value="MeTrfase_RsmB-F_NOP2_cat"/>
</dbReference>
<evidence type="ECO:0000256" key="4">
    <source>
        <dbReference type="ARBA" id="ARBA00022490"/>
    </source>
</evidence>
<dbReference type="CDD" id="cd02440">
    <property type="entry name" value="AdoMet_MTases"/>
    <property type="match status" value="1"/>
</dbReference>
<dbReference type="InterPro" id="IPR035926">
    <property type="entry name" value="NusB-like_sf"/>
</dbReference>
<organism evidence="16 17">
    <name type="scientific">Oceanirhabdus seepicola</name>
    <dbReference type="NCBI Taxonomy" id="2828781"/>
    <lineage>
        <taxon>Bacteria</taxon>
        <taxon>Bacillati</taxon>
        <taxon>Bacillota</taxon>
        <taxon>Clostridia</taxon>
        <taxon>Eubacteriales</taxon>
        <taxon>Clostridiaceae</taxon>
        <taxon>Oceanirhabdus</taxon>
    </lineage>
</organism>
<dbReference type="EC" id="2.1.1.176" evidence="3"/>
<evidence type="ECO:0000256" key="13">
    <source>
        <dbReference type="PROSITE-ProRule" id="PRU01023"/>
    </source>
</evidence>
<dbReference type="RefSeq" id="WP_250860168.1">
    <property type="nucleotide sequence ID" value="NZ_JAGSOJ010000003.1"/>
</dbReference>
<dbReference type="EMBL" id="JAGSOJ010000003">
    <property type="protein sequence ID" value="MCM1991062.1"/>
    <property type="molecule type" value="Genomic_DNA"/>
</dbReference>
<keyword evidence="4" id="KW-0963">Cytoplasm</keyword>
<dbReference type="NCBIfam" id="NF011494">
    <property type="entry name" value="PRK14902.1"/>
    <property type="match status" value="1"/>
</dbReference>
<evidence type="ECO:0000256" key="8">
    <source>
        <dbReference type="ARBA" id="ARBA00022691"/>
    </source>
</evidence>
<dbReference type="NCBIfam" id="TIGR00563">
    <property type="entry name" value="rsmB"/>
    <property type="match status" value="1"/>
</dbReference>
<feature type="binding site" evidence="13">
    <location>
        <begin position="257"/>
        <end position="263"/>
    </location>
    <ligand>
        <name>S-adenosyl-L-methionine</name>
        <dbReference type="ChEBI" id="CHEBI:59789"/>
    </ligand>
</feature>
<dbReference type="PANTHER" id="PTHR22807">
    <property type="entry name" value="NOP2 YEAST -RELATED NOL1/NOP2/FMU SUN DOMAIN-CONTAINING"/>
    <property type="match status" value="1"/>
</dbReference>